<dbReference type="GO" id="GO:0006281">
    <property type="term" value="P:DNA repair"/>
    <property type="evidence" value="ECO:0007669"/>
    <property type="project" value="UniProtKB-KW"/>
</dbReference>
<keyword evidence="5" id="KW-0234">DNA repair</keyword>
<dbReference type="InterPro" id="IPR029003">
    <property type="entry name" value="CENP-S/Mhf1"/>
</dbReference>
<dbReference type="GO" id="GO:0046982">
    <property type="term" value="F:protein heterodimerization activity"/>
    <property type="evidence" value="ECO:0007669"/>
    <property type="project" value="InterPro"/>
</dbReference>
<evidence type="ECO:0000313" key="9">
    <source>
        <dbReference type="WBParaSite" id="EVEC_0000733101-mRNA-1"/>
    </source>
</evidence>
<gene>
    <name evidence="7" type="ORF">EVEC_LOCUS6852</name>
</gene>
<comment type="similarity">
    <text evidence="1">Belongs to the TAF9 family. CENP-S/MHF1 subfamily.</text>
</comment>
<evidence type="ECO:0000313" key="8">
    <source>
        <dbReference type="Proteomes" id="UP000274131"/>
    </source>
</evidence>
<dbReference type="PANTHER" id="PTHR22980:SF0">
    <property type="entry name" value="CENTROMERE PROTEIN S"/>
    <property type="match status" value="1"/>
</dbReference>
<dbReference type="GO" id="GO:0071821">
    <property type="term" value="C:FANCM-MHF complex"/>
    <property type="evidence" value="ECO:0007669"/>
    <property type="project" value="InterPro"/>
</dbReference>
<dbReference type="GO" id="GO:0003682">
    <property type="term" value="F:chromatin binding"/>
    <property type="evidence" value="ECO:0007669"/>
    <property type="project" value="TreeGrafter"/>
</dbReference>
<dbReference type="GO" id="GO:0003677">
    <property type="term" value="F:DNA binding"/>
    <property type="evidence" value="ECO:0007669"/>
    <property type="project" value="UniProtKB-KW"/>
</dbReference>
<evidence type="ECO:0000256" key="5">
    <source>
        <dbReference type="ARBA" id="ARBA00023204"/>
    </source>
</evidence>
<dbReference type="InterPro" id="IPR009072">
    <property type="entry name" value="Histone-fold"/>
</dbReference>
<evidence type="ECO:0000256" key="3">
    <source>
        <dbReference type="ARBA" id="ARBA00022763"/>
    </source>
</evidence>
<evidence type="ECO:0000256" key="6">
    <source>
        <dbReference type="SAM" id="MobiDB-lite"/>
    </source>
</evidence>
<dbReference type="GO" id="GO:0000712">
    <property type="term" value="P:resolution of meiotic recombination intermediates"/>
    <property type="evidence" value="ECO:0007669"/>
    <property type="project" value="TreeGrafter"/>
</dbReference>
<organism evidence="9">
    <name type="scientific">Enterobius vermicularis</name>
    <name type="common">Human pinworm</name>
    <dbReference type="NCBI Taxonomy" id="51028"/>
    <lineage>
        <taxon>Eukaryota</taxon>
        <taxon>Metazoa</taxon>
        <taxon>Ecdysozoa</taxon>
        <taxon>Nematoda</taxon>
        <taxon>Chromadorea</taxon>
        <taxon>Rhabditida</taxon>
        <taxon>Spirurina</taxon>
        <taxon>Oxyuridomorpha</taxon>
        <taxon>Oxyuroidea</taxon>
        <taxon>Oxyuridae</taxon>
        <taxon>Enterobius</taxon>
    </lineage>
</organism>
<dbReference type="GO" id="GO:0031297">
    <property type="term" value="P:replication fork processing"/>
    <property type="evidence" value="ECO:0007669"/>
    <property type="project" value="TreeGrafter"/>
</dbReference>
<evidence type="ECO:0000256" key="2">
    <source>
        <dbReference type="ARBA" id="ARBA00016400"/>
    </source>
</evidence>
<dbReference type="Proteomes" id="UP000274131">
    <property type="component" value="Unassembled WGS sequence"/>
</dbReference>
<keyword evidence="3" id="KW-0227">DNA damage</keyword>
<dbReference type="WBParaSite" id="EVEC_0000733101-mRNA-1">
    <property type="protein sequence ID" value="EVEC_0000733101-mRNA-1"/>
    <property type="gene ID" value="EVEC_0000733101"/>
</dbReference>
<sequence length="123" mass="13796">MSDVHDKDQLVKAGDPKEEPKVRDVKDEGENSVAALQMKLFSAIYYACMQMSEDVANEMSSNSEGRLEFDGSVIAQTARLVMDALCDTWPSELSAFAKHGKRAIVNMSDVMLLFRRNESLAWF</sequence>
<protein>
    <recommendedName>
        <fullName evidence="2">Centromere protein S</fullName>
    </recommendedName>
</protein>
<accession>A0A0N4VA49</accession>
<dbReference type="Pfam" id="PF15630">
    <property type="entry name" value="CENP-S"/>
    <property type="match status" value="1"/>
</dbReference>
<keyword evidence="4" id="KW-0238">DNA-binding</keyword>
<feature type="region of interest" description="Disordered" evidence="6">
    <location>
        <begin position="1"/>
        <end position="29"/>
    </location>
</feature>
<evidence type="ECO:0000313" key="7">
    <source>
        <dbReference type="EMBL" id="VDD92101.1"/>
    </source>
</evidence>
<proteinExistence type="inferred from homology"/>
<dbReference type="CDD" id="cd22919">
    <property type="entry name" value="HFD_CENP-S"/>
    <property type="match status" value="1"/>
</dbReference>
<dbReference type="OrthoDB" id="413520at2759"/>
<evidence type="ECO:0000256" key="4">
    <source>
        <dbReference type="ARBA" id="ARBA00023125"/>
    </source>
</evidence>
<dbReference type="PANTHER" id="PTHR22980">
    <property type="entry name" value="CORTISTATIN"/>
    <property type="match status" value="1"/>
</dbReference>
<keyword evidence="8" id="KW-1185">Reference proteome</keyword>
<dbReference type="Gene3D" id="1.10.20.10">
    <property type="entry name" value="Histone, subunit A"/>
    <property type="match status" value="1"/>
</dbReference>
<evidence type="ECO:0000256" key="1">
    <source>
        <dbReference type="ARBA" id="ARBA00006612"/>
    </source>
</evidence>
<dbReference type="EMBL" id="UXUI01008673">
    <property type="protein sequence ID" value="VDD92101.1"/>
    <property type="molecule type" value="Genomic_DNA"/>
</dbReference>
<reference evidence="9" key="1">
    <citation type="submission" date="2017-02" db="UniProtKB">
        <authorList>
            <consortium name="WormBaseParasite"/>
        </authorList>
    </citation>
    <scope>IDENTIFICATION</scope>
</reference>
<dbReference type="AlphaFoldDB" id="A0A0N4VA49"/>
<name>A0A0N4VA49_ENTVE</name>
<reference evidence="7 8" key="2">
    <citation type="submission" date="2018-10" db="EMBL/GenBank/DDBJ databases">
        <authorList>
            <consortium name="Pathogen Informatics"/>
        </authorList>
    </citation>
    <scope>NUCLEOTIDE SEQUENCE [LARGE SCALE GENOMIC DNA]</scope>
</reference>